<evidence type="ECO:0000313" key="3">
    <source>
        <dbReference type="Proteomes" id="UP000053424"/>
    </source>
</evidence>
<dbReference type="Proteomes" id="UP000053424">
    <property type="component" value="Unassembled WGS sequence"/>
</dbReference>
<evidence type="ECO:0000256" key="1">
    <source>
        <dbReference type="SAM" id="MobiDB-lite"/>
    </source>
</evidence>
<proteinExistence type="predicted"/>
<accession>A0A0C2YBF4</accession>
<feature type="region of interest" description="Disordered" evidence="1">
    <location>
        <begin position="1"/>
        <end position="64"/>
    </location>
</feature>
<feature type="region of interest" description="Disordered" evidence="1">
    <location>
        <begin position="416"/>
        <end position="453"/>
    </location>
</feature>
<evidence type="ECO:0000313" key="2">
    <source>
        <dbReference type="EMBL" id="KIM38357.1"/>
    </source>
</evidence>
<organism evidence="2 3">
    <name type="scientific">Hebeloma cylindrosporum</name>
    <dbReference type="NCBI Taxonomy" id="76867"/>
    <lineage>
        <taxon>Eukaryota</taxon>
        <taxon>Fungi</taxon>
        <taxon>Dikarya</taxon>
        <taxon>Basidiomycota</taxon>
        <taxon>Agaricomycotina</taxon>
        <taxon>Agaricomycetes</taxon>
        <taxon>Agaricomycetidae</taxon>
        <taxon>Agaricales</taxon>
        <taxon>Agaricineae</taxon>
        <taxon>Hymenogastraceae</taxon>
        <taxon>Hebeloma</taxon>
    </lineage>
</organism>
<protein>
    <submittedName>
        <fullName evidence="2">Uncharacterized protein</fullName>
    </submittedName>
</protein>
<feature type="compositionally biased region" description="Basic residues" evidence="1">
    <location>
        <begin position="315"/>
        <end position="324"/>
    </location>
</feature>
<feature type="compositionally biased region" description="Low complexity" evidence="1">
    <location>
        <begin position="416"/>
        <end position="427"/>
    </location>
</feature>
<gene>
    <name evidence="2" type="ORF">M413DRAFT_30197</name>
</gene>
<feature type="region of interest" description="Disordered" evidence="1">
    <location>
        <begin position="273"/>
        <end position="370"/>
    </location>
</feature>
<feature type="region of interest" description="Disordered" evidence="1">
    <location>
        <begin position="185"/>
        <end position="225"/>
    </location>
</feature>
<reference evidence="3" key="2">
    <citation type="submission" date="2015-01" db="EMBL/GenBank/DDBJ databases">
        <title>Evolutionary Origins and Diversification of the Mycorrhizal Mutualists.</title>
        <authorList>
            <consortium name="DOE Joint Genome Institute"/>
            <consortium name="Mycorrhizal Genomics Consortium"/>
            <person name="Kohler A."/>
            <person name="Kuo A."/>
            <person name="Nagy L.G."/>
            <person name="Floudas D."/>
            <person name="Copeland A."/>
            <person name="Barry K.W."/>
            <person name="Cichocki N."/>
            <person name="Veneault-Fourrey C."/>
            <person name="LaButti K."/>
            <person name="Lindquist E.A."/>
            <person name="Lipzen A."/>
            <person name="Lundell T."/>
            <person name="Morin E."/>
            <person name="Murat C."/>
            <person name="Riley R."/>
            <person name="Ohm R."/>
            <person name="Sun H."/>
            <person name="Tunlid A."/>
            <person name="Henrissat B."/>
            <person name="Grigoriev I.V."/>
            <person name="Hibbett D.S."/>
            <person name="Martin F."/>
        </authorList>
    </citation>
    <scope>NUCLEOTIDE SEQUENCE [LARGE SCALE GENOMIC DNA]</scope>
    <source>
        <strain evidence="3">h7</strain>
    </source>
</reference>
<dbReference type="HOGENOM" id="CLU_604193_0_0_1"/>
<reference evidence="2 3" key="1">
    <citation type="submission" date="2014-04" db="EMBL/GenBank/DDBJ databases">
        <authorList>
            <consortium name="DOE Joint Genome Institute"/>
            <person name="Kuo A."/>
            <person name="Gay G."/>
            <person name="Dore J."/>
            <person name="Kohler A."/>
            <person name="Nagy L.G."/>
            <person name="Floudas D."/>
            <person name="Copeland A."/>
            <person name="Barry K.W."/>
            <person name="Cichocki N."/>
            <person name="Veneault-Fourrey C."/>
            <person name="LaButti K."/>
            <person name="Lindquist E.A."/>
            <person name="Lipzen A."/>
            <person name="Lundell T."/>
            <person name="Morin E."/>
            <person name="Murat C."/>
            <person name="Sun H."/>
            <person name="Tunlid A."/>
            <person name="Henrissat B."/>
            <person name="Grigoriev I.V."/>
            <person name="Hibbett D.S."/>
            <person name="Martin F."/>
            <person name="Nordberg H.P."/>
            <person name="Cantor M.N."/>
            <person name="Hua S.X."/>
        </authorList>
    </citation>
    <scope>NUCLEOTIDE SEQUENCE [LARGE SCALE GENOMIC DNA]</scope>
    <source>
        <strain evidence="3">h7</strain>
    </source>
</reference>
<keyword evidence="3" id="KW-1185">Reference proteome</keyword>
<feature type="compositionally biased region" description="Basic residues" evidence="1">
    <location>
        <begin position="348"/>
        <end position="358"/>
    </location>
</feature>
<dbReference type="EMBL" id="KN831791">
    <property type="protein sequence ID" value="KIM38357.1"/>
    <property type="molecule type" value="Genomic_DNA"/>
</dbReference>
<dbReference type="AlphaFoldDB" id="A0A0C2YBF4"/>
<sequence length="453" mass="49708">MVLMPMDVHRRRTIQRKSIVQGPWQPHPVVPSVSASPPSSKPDGDTVNSRPTAPQKRISHRRSSHLYSSSIAASLSMYGQSSRSQQTLQRPVSKVFEETDLDIIKVEHNLVDVNRDSMTPSMESGWTAASYQSTAECVWKDTQWDFVPPPTSSGIEPKWMRFLELEDEGDLAAFSESFEVTLPYLDSGSSTPTTTTPTSATYRPDSPTLTLTSDALPPPPPFQDDTLERFYREERDSLLVLDYDYTAAIDQIVHGDHDHFNDDTGSLELECSVVSGPTLPSHPQHPPEQQRPSFRPGHRPRSSHSSFKTISRRPPSIKRGHGHRLSTSTTQRKDFLVEKGTGAPAVSVRRRSLTKSRRPNGAVRRSLRPAMPGGFNLNAVVPRSLDRQAPVISSSSSLSSRVSSASLAPSLPCVYGQSAAQRSQASSLGVDSGGQPARSESADNGARSRSYPS</sequence>
<feature type="compositionally biased region" description="Low complexity" evidence="1">
    <location>
        <begin position="189"/>
        <end position="201"/>
    </location>
</feature>
<name>A0A0C2YBF4_HEBCY</name>